<name>A0A3P7LXH6_DIBLA</name>
<organism evidence="1 2">
    <name type="scientific">Dibothriocephalus latus</name>
    <name type="common">Fish tapeworm</name>
    <name type="synonym">Diphyllobothrium latum</name>
    <dbReference type="NCBI Taxonomy" id="60516"/>
    <lineage>
        <taxon>Eukaryota</taxon>
        <taxon>Metazoa</taxon>
        <taxon>Spiralia</taxon>
        <taxon>Lophotrochozoa</taxon>
        <taxon>Platyhelminthes</taxon>
        <taxon>Cestoda</taxon>
        <taxon>Eucestoda</taxon>
        <taxon>Diphyllobothriidea</taxon>
        <taxon>Diphyllobothriidae</taxon>
        <taxon>Dibothriocephalus</taxon>
    </lineage>
</organism>
<gene>
    <name evidence="1" type="ORF">DILT_LOCUS11584</name>
</gene>
<proteinExistence type="predicted"/>
<evidence type="ECO:0000313" key="2">
    <source>
        <dbReference type="Proteomes" id="UP000281553"/>
    </source>
</evidence>
<reference evidence="1 2" key="1">
    <citation type="submission" date="2018-11" db="EMBL/GenBank/DDBJ databases">
        <authorList>
            <consortium name="Pathogen Informatics"/>
        </authorList>
    </citation>
    <scope>NUCLEOTIDE SEQUENCE [LARGE SCALE GENOMIC DNA]</scope>
</reference>
<sequence length="69" mass="7590">MERKSERRIRALSMLMDVLNEKPDEHHPARASLLGNPPPQMKLMEEVKKGTRLPVVASDPALAASVASS</sequence>
<feature type="non-terminal residue" evidence="1">
    <location>
        <position position="69"/>
    </location>
</feature>
<protein>
    <submittedName>
        <fullName evidence="1">Uncharacterized protein</fullName>
    </submittedName>
</protein>
<accession>A0A3P7LXH6</accession>
<dbReference type="EMBL" id="UYRU01063517">
    <property type="protein sequence ID" value="VDN15753.1"/>
    <property type="molecule type" value="Genomic_DNA"/>
</dbReference>
<keyword evidence="2" id="KW-1185">Reference proteome</keyword>
<dbReference type="AlphaFoldDB" id="A0A3P7LXH6"/>
<evidence type="ECO:0000313" key="1">
    <source>
        <dbReference type="EMBL" id="VDN15753.1"/>
    </source>
</evidence>
<dbReference type="Proteomes" id="UP000281553">
    <property type="component" value="Unassembled WGS sequence"/>
</dbReference>